<accession>A0A4R8L851</accession>
<organism evidence="2 3">
    <name type="scientific">Paraburkholderia rhizosphaerae</name>
    <dbReference type="NCBI Taxonomy" id="480658"/>
    <lineage>
        <taxon>Bacteria</taxon>
        <taxon>Pseudomonadati</taxon>
        <taxon>Pseudomonadota</taxon>
        <taxon>Betaproteobacteria</taxon>
        <taxon>Burkholderiales</taxon>
        <taxon>Burkholderiaceae</taxon>
        <taxon>Paraburkholderia</taxon>
    </lineage>
</organism>
<feature type="region of interest" description="Disordered" evidence="1">
    <location>
        <begin position="40"/>
        <end position="63"/>
    </location>
</feature>
<evidence type="ECO:0000313" key="3">
    <source>
        <dbReference type="Proteomes" id="UP000295509"/>
    </source>
</evidence>
<reference evidence="2 3" key="1">
    <citation type="submission" date="2019-03" db="EMBL/GenBank/DDBJ databases">
        <title>Genomic Encyclopedia of Type Strains, Phase III (KMG-III): the genomes of soil and plant-associated and newly described type strains.</title>
        <authorList>
            <person name="Whitman W."/>
        </authorList>
    </citation>
    <scope>NUCLEOTIDE SEQUENCE [LARGE SCALE GENOMIC DNA]</scope>
    <source>
        <strain evidence="2 3">LMG 29544</strain>
    </source>
</reference>
<keyword evidence="3" id="KW-1185">Reference proteome</keyword>
<comment type="caution">
    <text evidence="2">The sequence shown here is derived from an EMBL/GenBank/DDBJ whole genome shotgun (WGS) entry which is preliminary data.</text>
</comment>
<proteinExistence type="predicted"/>
<protein>
    <submittedName>
        <fullName evidence="2">Uncharacterized protein</fullName>
    </submittedName>
</protein>
<evidence type="ECO:0000313" key="2">
    <source>
        <dbReference type="EMBL" id="TDY38942.1"/>
    </source>
</evidence>
<dbReference type="EMBL" id="SORE01000029">
    <property type="protein sequence ID" value="TDY38942.1"/>
    <property type="molecule type" value="Genomic_DNA"/>
</dbReference>
<name>A0A4R8L851_9BURK</name>
<dbReference type="Proteomes" id="UP000295509">
    <property type="component" value="Unassembled WGS sequence"/>
</dbReference>
<evidence type="ECO:0000256" key="1">
    <source>
        <dbReference type="SAM" id="MobiDB-lite"/>
    </source>
</evidence>
<sequence length="63" mass="7007">MRIIIILLTRFGKRFVGIFVTKPAFWQGFRSLAGGAWHTHGRRQKGALGRLKERGRGRGTGAG</sequence>
<gene>
    <name evidence="2" type="ORF">BX592_12959</name>
</gene>
<dbReference type="AlphaFoldDB" id="A0A4R8L851"/>